<accession>A0A9N9TRS5</accession>
<dbReference type="Proteomes" id="UP001153712">
    <property type="component" value="Chromosome 4"/>
</dbReference>
<gene>
    <name evidence="2" type="ORF">PHYEVI_LOCUS7349</name>
</gene>
<organism evidence="2 3">
    <name type="scientific">Phyllotreta striolata</name>
    <name type="common">Striped flea beetle</name>
    <name type="synonym">Crioceris striolata</name>
    <dbReference type="NCBI Taxonomy" id="444603"/>
    <lineage>
        <taxon>Eukaryota</taxon>
        <taxon>Metazoa</taxon>
        <taxon>Ecdysozoa</taxon>
        <taxon>Arthropoda</taxon>
        <taxon>Hexapoda</taxon>
        <taxon>Insecta</taxon>
        <taxon>Pterygota</taxon>
        <taxon>Neoptera</taxon>
        <taxon>Endopterygota</taxon>
        <taxon>Coleoptera</taxon>
        <taxon>Polyphaga</taxon>
        <taxon>Cucujiformia</taxon>
        <taxon>Chrysomeloidea</taxon>
        <taxon>Chrysomelidae</taxon>
        <taxon>Galerucinae</taxon>
        <taxon>Alticini</taxon>
        <taxon>Phyllotreta</taxon>
    </lineage>
</organism>
<evidence type="ECO:0000313" key="2">
    <source>
        <dbReference type="EMBL" id="CAG9861002.1"/>
    </source>
</evidence>
<name>A0A9N9TRS5_PHYSR</name>
<proteinExistence type="predicted"/>
<feature type="region of interest" description="Disordered" evidence="1">
    <location>
        <begin position="1"/>
        <end position="31"/>
    </location>
</feature>
<protein>
    <submittedName>
        <fullName evidence="2">Uncharacterized protein</fullName>
    </submittedName>
</protein>
<feature type="compositionally biased region" description="Low complexity" evidence="1">
    <location>
        <begin position="65"/>
        <end position="79"/>
    </location>
</feature>
<reference evidence="2" key="1">
    <citation type="submission" date="2022-01" db="EMBL/GenBank/DDBJ databases">
        <authorList>
            <person name="King R."/>
        </authorList>
    </citation>
    <scope>NUCLEOTIDE SEQUENCE</scope>
</reference>
<keyword evidence="3" id="KW-1185">Reference proteome</keyword>
<sequence>MAGILRSVGNAASKRSAPANPRRKRVNATPEGDAFRLDVCAPFSSSSCRARTERARNSCSRSVDDGAATTSSSDAAGAGLSPIADGTRDGVVSSPCALAIAVYFLLPPVRSARSANGRSGGFRRGVTYLS</sequence>
<evidence type="ECO:0000256" key="1">
    <source>
        <dbReference type="SAM" id="MobiDB-lite"/>
    </source>
</evidence>
<feature type="region of interest" description="Disordered" evidence="1">
    <location>
        <begin position="49"/>
        <end position="84"/>
    </location>
</feature>
<dbReference type="AlphaFoldDB" id="A0A9N9TRS5"/>
<dbReference type="EMBL" id="OU900097">
    <property type="protein sequence ID" value="CAG9861002.1"/>
    <property type="molecule type" value="Genomic_DNA"/>
</dbReference>
<evidence type="ECO:0000313" key="3">
    <source>
        <dbReference type="Proteomes" id="UP001153712"/>
    </source>
</evidence>